<feature type="signal peptide" evidence="1">
    <location>
        <begin position="1"/>
        <end position="23"/>
    </location>
</feature>
<comment type="caution">
    <text evidence="3">The sequence shown here is derived from an EMBL/GenBank/DDBJ whole genome shotgun (WGS) entry which is preliminary data.</text>
</comment>
<dbReference type="InterPro" id="IPR003141">
    <property type="entry name" value="Pol/His_phosphatase_N"/>
</dbReference>
<dbReference type="PANTHER" id="PTHR42924">
    <property type="entry name" value="EXONUCLEASE"/>
    <property type="match status" value="1"/>
</dbReference>
<reference evidence="3 4" key="1">
    <citation type="submission" date="2022-10" db="EMBL/GenBank/DDBJ databases">
        <title>Luteolibacter flavescens strain MCCC 1K03193, whole genome shotgun sequencing project.</title>
        <authorList>
            <person name="Zhao G."/>
            <person name="Shen L."/>
        </authorList>
    </citation>
    <scope>NUCLEOTIDE SEQUENCE [LARGE SCALE GENOMIC DNA]</scope>
    <source>
        <strain evidence="3 4">MCCC 1K03193</strain>
    </source>
</reference>
<evidence type="ECO:0000259" key="2">
    <source>
        <dbReference type="SMART" id="SM00481"/>
    </source>
</evidence>
<dbReference type="Gene3D" id="3.20.20.140">
    <property type="entry name" value="Metal-dependent hydrolases"/>
    <property type="match status" value="1"/>
</dbReference>
<dbReference type="SUPFAM" id="SSF89550">
    <property type="entry name" value="PHP domain-like"/>
    <property type="match status" value="1"/>
</dbReference>
<gene>
    <name evidence="3" type="ORF">OKA04_04050</name>
</gene>
<dbReference type="Proteomes" id="UP001207930">
    <property type="component" value="Unassembled WGS sequence"/>
</dbReference>
<protein>
    <submittedName>
        <fullName evidence="3">Sb-PDE family phosphodiesterase</fullName>
    </submittedName>
</protein>
<proteinExistence type="predicted"/>
<organism evidence="3 4">
    <name type="scientific">Luteolibacter flavescens</name>
    <dbReference type="NCBI Taxonomy" id="1859460"/>
    <lineage>
        <taxon>Bacteria</taxon>
        <taxon>Pseudomonadati</taxon>
        <taxon>Verrucomicrobiota</taxon>
        <taxon>Verrucomicrobiia</taxon>
        <taxon>Verrucomicrobiales</taxon>
        <taxon>Verrucomicrobiaceae</taxon>
        <taxon>Luteolibacter</taxon>
    </lineage>
</organism>
<feature type="domain" description="Polymerase/histidinol phosphatase N-terminal" evidence="2">
    <location>
        <begin position="56"/>
        <end position="133"/>
    </location>
</feature>
<evidence type="ECO:0000313" key="4">
    <source>
        <dbReference type="Proteomes" id="UP001207930"/>
    </source>
</evidence>
<sequence length="375" mass="42127">MSNRIAAILIAALSISLPHIATAAEEGIIRLEGDRIQKERKHLRIPAVNGMQAIKCDFHMHTVFTDGHVWPNVRVQEAWRDGLDAFAFTEHAEYAPYQADVKRDPGRSYELAKGGAAEHNLTLVKGIEITRNTPPGHFNAIFIKDASKFPADRKEELDQVSVDEAIAQDAFLFWNHPGWKAKEIPGSYEWIPFVEKLHQEKKLHGIEVANGHGIHTKAIDWALERNLTIIGNTDVHNLISHEYKGHRTMTLVFAKDRSAEAIREALVAGRTVAWAGKYLIGREDNAKGLFEAAVKVAPVHHEATDRNNAKRKFREVTNDSDLVFEMKARGLPKIVLNPGSTQLVSFPAEWTEVEWQVTNVFVGTEKRLKVKVSLP</sequence>
<dbReference type="SMART" id="SM00481">
    <property type="entry name" value="POLIIIAc"/>
    <property type="match status" value="1"/>
</dbReference>
<evidence type="ECO:0000256" key="1">
    <source>
        <dbReference type="SAM" id="SignalP"/>
    </source>
</evidence>
<dbReference type="InterPro" id="IPR016195">
    <property type="entry name" value="Pol/histidinol_Pase-like"/>
</dbReference>
<name>A0ABT3FJY8_9BACT</name>
<dbReference type="EMBL" id="JAPDDS010000002">
    <property type="protein sequence ID" value="MCW1883886.1"/>
    <property type="molecule type" value="Genomic_DNA"/>
</dbReference>
<dbReference type="PANTHER" id="PTHR42924:SF3">
    <property type="entry name" value="POLYMERASE_HISTIDINOL PHOSPHATASE N-TERMINAL DOMAIN-CONTAINING PROTEIN"/>
    <property type="match status" value="1"/>
</dbReference>
<dbReference type="RefSeq" id="WP_264499847.1">
    <property type="nucleotide sequence ID" value="NZ_JAPDDS010000002.1"/>
</dbReference>
<keyword evidence="4" id="KW-1185">Reference proteome</keyword>
<dbReference type="InterPro" id="IPR052018">
    <property type="entry name" value="PHP_domain"/>
</dbReference>
<feature type="chain" id="PRO_5046074978" evidence="1">
    <location>
        <begin position="24"/>
        <end position="375"/>
    </location>
</feature>
<keyword evidence="1" id="KW-0732">Signal</keyword>
<accession>A0ABT3FJY8</accession>
<evidence type="ECO:0000313" key="3">
    <source>
        <dbReference type="EMBL" id="MCW1883886.1"/>
    </source>
</evidence>